<protein>
    <submittedName>
        <fullName evidence="2">Uncharacterized protein</fullName>
    </submittedName>
</protein>
<comment type="caution">
    <text evidence="2">The sequence shown here is derived from an EMBL/GenBank/DDBJ whole genome shotgun (WGS) entry which is preliminary data.</text>
</comment>
<name>A0ABV0N060_9TELE</name>
<accession>A0ABV0N060</accession>
<dbReference type="EMBL" id="JAHRIO010020566">
    <property type="protein sequence ID" value="MEQ2164746.1"/>
    <property type="molecule type" value="Genomic_DNA"/>
</dbReference>
<keyword evidence="3" id="KW-1185">Reference proteome</keyword>
<organism evidence="2 3">
    <name type="scientific">Goodea atripinnis</name>
    <dbReference type="NCBI Taxonomy" id="208336"/>
    <lineage>
        <taxon>Eukaryota</taxon>
        <taxon>Metazoa</taxon>
        <taxon>Chordata</taxon>
        <taxon>Craniata</taxon>
        <taxon>Vertebrata</taxon>
        <taxon>Euteleostomi</taxon>
        <taxon>Actinopterygii</taxon>
        <taxon>Neopterygii</taxon>
        <taxon>Teleostei</taxon>
        <taxon>Neoteleostei</taxon>
        <taxon>Acanthomorphata</taxon>
        <taxon>Ovalentaria</taxon>
        <taxon>Atherinomorphae</taxon>
        <taxon>Cyprinodontiformes</taxon>
        <taxon>Goodeidae</taxon>
        <taxon>Goodea</taxon>
    </lineage>
</organism>
<proteinExistence type="predicted"/>
<feature type="compositionally biased region" description="Low complexity" evidence="1">
    <location>
        <begin position="12"/>
        <end position="22"/>
    </location>
</feature>
<reference evidence="2 3" key="1">
    <citation type="submission" date="2021-06" db="EMBL/GenBank/DDBJ databases">
        <authorList>
            <person name="Palmer J.M."/>
        </authorList>
    </citation>
    <scope>NUCLEOTIDE SEQUENCE [LARGE SCALE GENOMIC DNA]</scope>
    <source>
        <strain evidence="2 3">GA_2019</strain>
        <tissue evidence="2">Muscle</tissue>
    </source>
</reference>
<dbReference type="Proteomes" id="UP001476798">
    <property type="component" value="Unassembled WGS sequence"/>
</dbReference>
<feature type="region of interest" description="Disordered" evidence="1">
    <location>
        <begin position="1"/>
        <end position="29"/>
    </location>
</feature>
<evidence type="ECO:0000313" key="3">
    <source>
        <dbReference type="Proteomes" id="UP001476798"/>
    </source>
</evidence>
<evidence type="ECO:0000256" key="1">
    <source>
        <dbReference type="SAM" id="MobiDB-lite"/>
    </source>
</evidence>
<sequence length="88" mass="9709">LPWPISRRSEKSFSGSSLKNSSATSGSLRLPALPEDGILVYVVPYRPHRGDGTIWAQSYTKAAEDSSAAKCEPEEIVFSRLFYAKTMN</sequence>
<gene>
    <name evidence="2" type="ORF">GOODEAATRI_009982</name>
</gene>
<feature type="non-terminal residue" evidence="2">
    <location>
        <position position="1"/>
    </location>
</feature>
<evidence type="ECO:0000313" key="2">
    <source>
        <dbReference type="EMBL" id="MEQ2164746.1"/>
    </source>
</evidence>